<dbReference type="Pfam" id="PF20684">
    <property type="entry name" value="Fung_rhodopsin"/>
    <property type="match status" value="1"/>
</dbReference>
<dbReference type="PANTHER" id="PTHR39614:SF2">
    <property type="entry name" value="INTEGRAL MEMBRANE PROTEIN"/>
    <property type="match status" value="1"/>
</dbReference>
<accession>A0A9P4I1F8</accession>
<evidence type="ECO:0000259" key="2">
    <source>
        <dbReference type="Pfam" id="PF20684"/>
    </source>
</evidence>
<organism evidence="3 4">
    <name type="scientific">Rhizodiscina lignyota</name>
    <dbReference type="NCBI Taxonomy" id="1504668"/>
    <lineage>
        <taxon>Eukaryota</taxon>
        <taxon>Fungi</taxon>
        <taxon>Dikarya</taxon>
        <taxon>Ascomycota</taxon>
        <taxon>Pezizomycotina</taxon>
        <taxon>Dothideomycetes</taxon>
        <taxon>Pleosporomycetidae</taxon>
        <taxon>Aulographales</taxon>
        <taxon>Rhizodiscinaceae</taxon>
        <taxon>Rhizodiscina</taxon>
    </lineage>
</organism>
<name>A0A9P4I1F8_9PEZI</name>
<dbReference type="AlphaFoldDB" id="A0A9P4I1F8"/>
<evidence type="ECO:0000313" key="4">
    <source>
        <dbReference type="Proteomes" id="UP000799772"/>
    </source>
</evidence>
<feature type="transmembrane region" description="Helical" evidence="1">
    <location>
        <begin position="20"/>
        <end position="39"/>
    </location>
</feature>
<feature type="transmembrane region" description="Helical" evidence="1">
    <location>
        <begin position="51"/>
        <end position="69"/>
    </location>
</feature>
<keyword evidence="1" id="KW-0812">Transmembrane</keyword>
<evidence type="ECO:0000313" key="3">
    <source>
        <dbReference type="EMBL" id="KAF2093215.1"/>
    </source>
</evidence>
<feature type="transmembrane region" description="Helical" evidence="1">
    <location>
        <begin position="129"/>
        <end position="150"/>
    </location>
</feature>
<comment type="caution">
    <text evidence="3">The sequence shown here is derived from an EMBL/GenBank/DDBJ whole genome shotgun (WGS) entry which is preliminary data.</text>
</comment>
<dbReference type="EMBL" id="ML978139">
    <property type="protein sequence ID" value="KAF2093215.1"/>
    <property type="molecule type" value="Genomic_DNA"/>
</dbReference>
<feature type="non-terminal residue" evidence="3">
    <location>
        <position position="288"/>
    </location>
</feature>
<evidence type="ECO:0000256" key="1">
    <source>
        <dbReference type="SAM" id="Phobius"/>
    </source>
</evidence>
<keyword evidence="1" id="KW-1133">Transmembrane helix</keyword>
<dbReference type="PANTHER" id="PTHR39614">
    <property type="entry name" value="INTEGRAL MEMBRANE PROTEIN"/>
    <property type="match status" value="1"/>
</dbReference>
<dbReference type="InterPro" id="IPR049326">
    <property type="entry name" value="Rhodopsin_dom_fungi"/>
</dbReference>
<keyword evidence="1" id="KW-0472">Membrane</keyword>
<feature type="transmembrane region" description="Helical" evidence="1">
    <location>
        <begin position="177"/>
        <end position="198"/>
    </location>
</feature>
<sequence length="288" mass="31749">MSDSGSTASHHVGYVDGLTFTISICLTYTLCVSAIRAWIRRRLYGWDDLVVAVSTVFILGFYATSYVSLGAGLGKNAKTIYSESSSKLGTLNRSTVSRNILFLITLYFSKAGVVAFLERTTKTKKHQIVHYICFGLFAVLGIGSIIAITADCGNPNRYFFWDLKKTGPYCPSQTTRWQIVTAFDVFTEVVLAALPLHLMWELQMPTKKKVIIIAAFYVRLPVIGFSLAGNYWAISHYPFSKDPGLAGALITIWQEVEVAYSLAAVTISASKAFADAFSTGFGWGDTFR</sequence>
<keyword evidence="4" id="KW-1185">Reference proteome</keyword>
<feature type="transmembrane region" description="Helical" evidence="1">
    <location>
        <begin position="210"/>
        <end position="234"/>
    </location>
</feature>
<dbReference type="OrthoDB" id="3918601at2759"/>
<feature type="transmembrane region" description="Helical" evidence="1">
    <location>
        <begin position="100"/>
        <end position="117"/>
    </location>
</feature>
<reference evidence="3" key="1">
    <citation type="journal article" date="2020" name="Stud. Mycol.">
        <title>101 Dothideomycetes genomes: a test case for predicting lifestyles and emergence of pathogens.</title>
        <authorList>
            <person name="Haridas S."/>
            <person name="Albert R."/>
            <person name="Binder M."/>
            <person name="Bloem J."/>
            <person name="Labutti K."/>
            <person name="Salamov A."/>
            <person name="Andreopoulos B."/>
            <person name="Baker S."/>
            <person name="Barry K."/>
            <person name="Bills G."/>
            <person name="Bluhm B."/>
            <person name="Cannon C."/>
            <person name="Castanera R."/>
            <person name="Culley D."/>
            <person name="Daum C."/>
            <person name="Ezra D."/>
            <person name="Gonzalez J."/>
            <person name="Henrissat B."/>
            <person name="Kuo A."/>
            <person name="Liang C."/>
            <person name="Lipzen A."/>
            <person name="Lutzoni F."/>
            <person name="Magnuson J."/>
            <person name="Mondo S."/>
            <person name="Nolan M."/>
            <person name="Ohm R."/>
            <person name="Pangilinan J."/>
            <person name="Park H.-J."/>
            <person name="Ramirez L."/>
            <person name="Alfaro M."/>
            <person name="Sun H."/>
            <person name="Tritt A."/>
            <person name="Yoshinaga Y."/>
            <person name="Zwiers L.-H."/>
            <person name="Turgeon B."/>
            <person name="Goodwin S."/>
            <person name="Spatafora J."/>
            <person name="Crous P."/>
            <person name="Grigoriev I."/>
        </authorList>
    </citation>
    <scope>NUCLEOTIDE SEQUENCE</scope>
    <source>
        <strain evidence="3">CBS 133067</strain>
    </source>
</reference>
<dbReference type="Proteomes" id="UP000799772">
    <property type="component" value="Unassembled WGS sequence"/>
</dbReference>
<gene>
    <name evidence="3" type="ORF">NA57DRAFT_48631</name>
</gene>
<feature type="domain" description="Rhodopsin" evidence="2">
    <location>
        <begin position="36"/>
        <end position="270"/>
    </location>
</feature>
<protein>
    <recommendedName>
        <fullName evidence="2">Rhodopsin domain-containing protein</fullName>
    </recommendedName>
</protein>
<proteinExistence type="predicted"/>